<dbReference type="InterPro" id="IPR019034">
    <property type="entry name" value="UPF0390"/>
</dbReference>
<proteinExistence type="inferred from homology"/>
<accession>A0A067P3C3</accession>
<dbReference type="EMBL" id="KL198006">
    <property type="protein sequence ID" value="KDQ30341.1"/>
    <property type="molecule type" value="Genomic_DNA"/>
</dbReference>
<dbReference type="HOGENOM" id="CLU_157438_1_0_1"/>
<name>A0A067P3C3_PLEO1</name>
<sequence length="90" mass="9352">MVQGKTKGLQAKASSSRHAAKAAANTKKGKKYVAPKKAILVKQAAMHKALSAKINKSIEQQMVSAASAGKLTIMKHTAPEPDKGGKVGKS</sequence>
<dbReference type="VEuPathDB" id="FungiDB:PLEOSDRAFT_155025"/>
<dbReference type="PANTHER" id="PTHR16967:SF1">
    <property type="entry name" value="LEYDIG CELL TUMOR 10 KDA PROTEIN HOMOLOG"/>
    <property type="match status" value="1"/>
</dbReference>
<feature type="region of interest" description="Disordered" evidence="2">
    <location>
        <begin position="1"/>
        <end position="30"/>
    </location>
</feature>
<comment type="similarity">
    <text evidence="1">Belongs to the UPF0390 family.</text>
</comment>
<gene>
    <name evidence="3" type="ORF">PLEOSDRAFT_155025</name>
</gene>
<dbReference type="OrthoDB" id="5239630at2759"/>
<dbReference type="STRING" id="1137138.A0A067P3C3"/>
<reference evidence="4" key="1">
    <citation type="journal article" date="2014" name="Proc. Natl. Acad. Sci. U.S.A.">
        <title>Extensive sampling of basidiomycete genomes demonstrates inadequacy of the white-rot/brown-rot paradigm for wood decay fungi.</title>
        <authorList>
            <person name="Riley R."/>
            <person name="Salamov A.A."/>
            <person name="Brown D.W."/>
            <person name="Nagy L.G."/>
            <person name="Floudas D."/>
            <person name="Held B.W."/>
            <person name="Levasseur A."/>
            <person name="Lombard V."/>
            <person name="Morin E."/>
            <person name="Otillar R."/>
            <person name="Lindquist E.A."/>
            <person name="Sun H."/>
            <person name="LaButti K.M."/>
            <person name="Schmutz J."/>
            <person name="Jabbour D."/>
            <person name="Luo H."/>
            <person name="Baker S.E."/>
            <person name="Pisabarro A.G."/>
            <person name="Walton J.D."/>
            <person name="Blanchette R.A."/>
            <person name="Henrissat B."/>
            <person name="Martin F."/>
            <person name="Cullen D."/>
            <person name="Hibbett D.S."/>
            <person name="Grigoriev I.V."/>
        </authorList>
    </citation>
    <scope>NUCLEOTIDE SEQUENCE [LARGE SCALE GENOMIC DNA]</scope>
    <source>
        <strain evidence="4">PC15</strain>
    </source>
</reference>
<protein>
    <submittedName>
        <fullName evidence="3">Uncharacterized protein</fullName>
    </submittedName>
</protein>
<organism evidence="3 4">
    <name type="scientific">Pleurotus ostreatus (strain PC15)</name>
    <name type="common">Oyster mushroom</name>
    <dbReference type="NCBI Taxonomy" id="1137138"/>
    <lineage>
        <taxon>Eukaryota</taxon>
        <taxon>Fungi</taxon>
        <taxon>Dikarya</taxon>
        <taxon>Basidiomycota</taxon>
        <taxon>Agaricomycotina</taxon>
        <taxon>Agaricomycetes</taxon>
        <taxon>Agaricomycetidae</taxon>
        <taxon>Agaricales</taxon>
        <taxon>Pleurotineae</taxon>
        <taxon>Pleurotaceae</taxon>
        <taxon>Pleurotus</taxon>
    </lineage>
</organism>
<dbReference type="AlphaFoldDB" id="A0A067P3C3"/>
<dbReference type="InParanoid" id="A0A067P3C3"/>
<evidence type="ECO:0000313" key="4">
    <source>
        <dbReference type="Proteomes" id="UP000027073"/>
    </source>
</evidence>
<evidence type="ECO:0000256" key="1">
    <source>
        <dbReference type="ARBA" id="ARBA00006802"/>
    </source>
</evidence>
<evidence type="ECO:0000313" key="3">
    <source>
        <dbReference type="EMBL" id="KDQ30341.1"/>
    </source>
</evidence>
<evidence type="ECO:0000256" key="2">
    <source>
        <dbReference type="SAM" id="MobiDB-lite"/>
    </source>
</evidence>
<dbReference type="PANTHER" id="PTHR16967">
    <property type="entry name" value="LEYDIG CELL TUMOR 10 KDA PROTEIN HOMOLOG"/>
    <property type="match status" value="1"/>
</dbReference>
<dbReference type="Proteomes" id="UP000027073">
    <property type="component" value="Unassembled WGS sequence"/>
</dbReference>
<dbReference type="Pfam" id="PF09495">
    <property type="entry name" value="DUF2462"/>
    <property type="match status" value="1"/>
</dbReference>
<feature type="compositionally biased region" description="Low complexity" evidence="2">
    <location>
        <begin position="11"/>
        <end position="26"/>
    </location>
</feature>